<keyword evidence="10" id="KW-1185">Reference proteome</keyword>
<keyword evidence="3" id="KW-0547">Nucleotide-binding</keyword>
<evidence type="ECO:0000259" key="8">
    <source>
        <dbReference type="Pfam" id="PF08335"/>
    </source>
</evidence>
<feature type="domain" description="PII-uridylyltransferase/Glutamine-synthetase adenylyltransferase" evidence="8">
    <location>
        <begin position="828"/>
        <end position="885"/>
    </location>
</feature>
<evidence type="ECO:0000256" key="3">
    <source>
        <dbReference type="ARBA" id="ARBA00022741"/>
    </source>
</evidence>
<dbReference type="SUPFAM" id="SSF81593">
    <property type="entry name" value="Nucleotidyltransferase substrate binding subunit/domain"/>
    <property type="match status" value="2"/>
</dbReference>
<dbReference type="Gene3D" id="3.30.460.10">
    <property type="entry name" value="Beta Polymerase, domain 2"/>
    <property type="match status" value="2"/>
</dbReference>
<dbReference type="EC" id="2.7.7.89" evidence="9"/>
<keyword evidence="4" id="KW-0067">ATP-binding</keyword>
<name>A0ABX7C116_9HYPH</name>
<evidence type="ECO:0000313" key="9">
    <source>
        <dbReference type="EMBL" id="QQR37927.1"/>
    </source>
</evidence>
<dbReference type="GO" id="GO:0047388">
    <property type="term" value="F:[glutamine synthetase]-adenylyl-L-tyrosine phosphorylase activity"/>
    <property type="evidence" value="ECO:0007669"/>
    <property type="project" value="UniProtKB-EC"/>
</dbReference>
<dbReference type="Pfam" id="PF03710">
    <property type="entry name" value="GlnE"/>
    <property type="match status" value="2"/>
</dbReference>
<dbReference type="Gene3D" id="1.20.120.330">
    <property type="entry name" value="Nucleotidyltransferases domain 2"/>
    <property type="match status" value="2"/>
</dbReference>
<dbReference type="PANTHER" id="PTHR30621">
    <property type="entry name" value="GLUTAMINE SYNTHETASE ADENYLYLTRANSFERASE"/>
    <property type="match status" value="1"/>
</dbReference>
<keyword evidence="5" id="KW-0460">Magnesium</keyword>
<dbReference type="InterPro" id="IPR043519">
    <property type="entry name" value="NT_sf"/>
</dbReference>
<dbReference type="CDD" id="cd05401">
    <property type="entry name" value="NT_GlnE_GlnD_like"/>
    <property type="match status" value="2"/>
</dbReference>
<gene>
    <name evidence="9" type="ORF">JI748_08910</name>
</gene>
<feature type="domain" description="Glutamate-ammonia ligase adenylyltransferase repeated" evidence="7">
    <location>
        <begin position="557"/>
        <end position="797"/>
    </location>
</feature>
<reference evidence="9 10" key="1">
    <citation type="submission" date="2021-01" db="EMBL/GenBank/DDBJ databases">
        <title>Genome seq and assembly of Devosia sp. LEGU1.</title>
        <authorList>
            <person name="Chhetri G."/>
        </authorList>
    </citation>
    <scope>NUCLEOTIDE SEQUENCE [LARGE SCALE GENOMIC DNA]</scope>
    <source>
        <strain evidence="9 10">LEGU1</strain>
    </source>
</reference>
<evidence type="ECO:0000256" key="5">
    <source>
        <dbReference type="ARBA" id="ARBA00022842"/>
    </source>
</evidence>
<evidence type="ECO:0000256" key="6">
    <source>
        <dbReference type="ARBA" id="ARBA00023268"/>
    </source>
</evidence>
<proteinExistence type="predicted"/>
<protein>
    <submittedName>
        <fullName evidence="9">Bifunctional [glutamine synthetase] adenylyltransferase/[glutamine synthetase]-adenylyl-L-tyrosine phosphorylase</fullName>
        <ecNumber evidence="9">2.7.7.89</ecNumber>
    </submittedName>
</protein>
<dbReference type="InterPro" id="IPR005190">
    <property type="entry name" value="GlnE_rpt_dom"/>
</dbReference>
<dbReference type="Pfam" id="PF08335">
    <property type="entry name" value="GlnD_UR_UTase"/>
    <property type="match status" value="2"/>
</dbReference>
<evidence type="ECO:0000256" key="2">
    <source>
        <dbReference type="ARBA" id="ARBA00022695"/>
    </source>
</evidence>
<dbReference type="Proteomes" id="UP000595857">
    <property type="component" value="Chromosome"/>
</dbReference>
<evidence type="ECO:0000313" key="10">
    <source>
        <dbReference type="Proteomes" id="UP000595857"/>
    </source>
</evidence>
<dbReference type="InterPro" id="IPR013546">
    <property type="entry name" value="PII_UdlTrfase/GS_AdlTrfase"/>
</dbReference>
<evidence type="ECO:0000256" key="4">
    <source>
        <dbReference type="ARBA" id="ARBA00022840"/>
    </source>
</evidence>
<dbReference type="InterPro" id="IPR023057">
    <property type="entry name" value="GlnE"/>
</dbReference>
<evidence type="ECO:0000259" key="7">
    <source>
        <dbReference type="Pfam" id="PF03710"/>
    </source>
</evidence>
<keyword evidence="2 9" id="KW-0548">Nucleotidyltransferase</keyword>
<feature type="domain" description="Glutamate-ammonia ligase adenylyltransferase repeated" evidence="7">
    <location>
        <begin position="78"/>
        <end position="281"/>
    </location>
</feature>
<organism evidence="9 10">
    <name type="scientific">Devosia rhizoryzae</name>
    <dbReference type="NCBI Taxonomy" id="2774137"/>
    <lineage>
        <taxon>Bacteria</taxon>
        <taxon>Pseudomonadati</taxon>
        <taxon>Pseudomonadota</taxon>
        <taxon>Alphaproteobacteria</taxon>
        <taxon>Hyphomicrobiales</taxon>
        <taxon>Devosiaceae</taxon>
        <taxon>Devosia</taxon>
    </lineage>
</organism>
<dbReference type="RefSeq" id="WP_201629697.1">
    <property type="nucleotide sequence ID" value="NZ_CP068046.1"/>
</dbReference>
<dbReference type="NCBIfam" id="NF010706">
    <property type="entry name" value="PRK14108.1"/>
    <property type="match status" value="1"/>
</dbReference>
<keyword evidence="1 9" id="KW-0808">Transferase</keyword>
<dbReference type="Gene3D" id="1.20.120.1510">
    <property type="match status" value="1"/>
</dbReference>
<accession>A0ABX7C116</accession>
<dbReference type="EMBL" id="CP068046">
    <property type="protein sequence ID" value="QQR37927.1"/>
    <property type="molecule type" value="Genomic_DNA"/>
</dbReference>
<sequence>MSTFLSPLPSVDHPSFDALLAELGPGEAAAFRQASGLLGPLLESAPYLLSLARAHATWLAAALDSDIEIAFGNLLDEVALAGRTADEAQVSQALRRAKGRTALLAAVAETGGLWMTARATEALSDLADAALEAALDVLMRQAADKGQLAIPAELASAANSGLALFALGKHGGRELNYSSDIDIVAFFDPLKPVLKDPGEATKIYSRIVQKLVGLMQDQQAGGYVFRTDLRLRPDPGSTPVALSVDAALAYYEVRGQNWERAAWIKARPCAGDKAVGEAFLKELAPYVWRKHLDFATIADIQAMKRQINVSKKVGDIRVEGHNVKLGRGGIREIEFFTQTQQLIAGGRDKALRVRPTVEALEALSGANWIAPKAAKELTETYWFLRAVENRLQMLRDEQTHIMPDNPEGVSVIGRLMGEPERPRFERRYRAALELVARYYAELFTEGDTLGSGEGNLVFTGSDDDPGTVETLSAMGFSNPSKAIDTIRKWHYGSYAATRTAAARAHLTELLPALLATLGRAGNADEALARMDNFLSRLPGGVQLFALLRNHEQLRTLLVQFMASAPRMAEAVIHRAHVVDGLIDPAFADDVTHRDVLVAKVDTFLGDARSYEELIDRARIIGQEQKFLIAAGLLSGTVSAAGAGEQFTALAETLLRRLFDKVQDEFALRHGRIPGAKVALLGFGKMASGEMTFTSDLDFILLYDAPEMDSDGEKGLGPAHYFARLTQRLVAAVSAPTSEGVLYEADMRLRPSGNAGPLATSIAGFQAYHRDNAWTWEHLALSRARVIASTGSFGAEVDTAIAEIMQRQRDPNKTIDDVVSMRALMARERKPRHAFDLKLAHGGLVDLEFIAQSAQLVAGATINLPQAPTARVLAQAGREGLVPEGQRLAEIHGVYSTILQVMSSALISPFKEEAWSQPFKELLAQLVHYPDFERLALDLGAMQGEVAAAASAWYAKARTL</sequence>
<evidence type="ECO:0000256" key="1">
    <source>
        <dbReference type="ARBA" id="ARBA00022679"/>
    </source>
</evidence>
<dbReference type="PANTHER" id="PTHR30621:SF0">
    <property type="entry name" value="BIFUNCTIONAL GLUTAMINE SYNTHETASE ADENYLYLTRANSFERASE_ADENYLYL-REMOVING ENZYME"/>
    <property type="match status" value="1"/>
</dbReference>
<dbReference type="SUPFAM" id="SSF81301">
    <property type="entry name" value="Nucleotidyltransferase"/>
    <property type="match status" value="2"/>
</dbReference>
<dbReference type="NCBIfam" id="NF008292">
    <property type="entry name" value="PRK11072.1"/>
    <property type="match status" value="1"/>
</dbReference>
<keyword evidence="6" id="KW-0511">Multifunctional enzyme</keyword>
<feature type="domain" description="PII-uridylyltransferase/Glutamine-synthetase adenylyltransferase" evidence="8">
    <location>
        <begin position="310"/>
        <end position="443"/>
    </location>
</feature>